<reference evidence="4 6" key="1">
    <citation type="submission" date="2020-07" db="EMBL/GenBank/DDBJ databases">
        <title>Description of Limosilactobacillus balticus sp. nov., Limosilactobacillus agrestis sp. nov., Limosilactobacillus albertensis sp. nov., Limosilactobacillus rudii sp. nov., Limosilactobacillus fastidiosus sp. nov., five novel Limosilactobacillus species isolated from the vertebrate gastrointestinal tract, and proposal of 6 subspecies of Limosilactobacillus reuteri adapted to the gastrointestinal tract of specific vertebrate hosts.</title>
        <authorList>
            <person name="Li F."/>
            <person name="Cheng C."/>
            <person name="Zheng J."/>
            <person name="Quevedo R.M."/>
            <person name="Li J."/>
            <person name="Roos S."/>
            <person name="Gaenzle M.G."/>
            <person name="Walter J."/>
        </authorList>
    </citation>
    <scope>NUCLEOTIDE SEQUENCE [LARGE SCALE GENOMIC DNA]</scope>
    <source>
        <strain evidence="4 6">BG-MG3-A</strain>
    </source>
</reference>
<feature type="compositionally biased region" description="Low complexity" evidence="1">
    <location>
        <begin position="268"/>
        <end position="298"/>
    </location>
</feature>
<keyword evidence="2" id="KW-0732">Signal</keyword>
<organism evidence="4 6">
    <name type="scientific">Limosilactobacillus agrestis</name>
    <dbReference type="NCBI Taxonomy" id="2759748"/>
    <lineage>
        <taxon>Bacteria</taxon>
        <taxon>Bacillati</taxon>
        <taxon>Bacillota</taxon>
        <taxon>Bacilli</taxon>
        <taxon>Lactobacillales</taxon>
        <taxon>Lactobacillaceae</taxon>
        <taxon>Limosilactobacillus</taxon>
    </lineage>
</organism>
<dbReference type="Gene3D" id="3.30.1460.60">
    <property type="match status" value="3"/>
</dbReference>
<evidence type="ECO:0000313" key="6">
    <source>
        <dbReference type="Proteomes" id="UP000534578"/>
    </source>
</evidence>
<dbReference type="InterPro" id="IPR054365">
    <property type="entry name" value="Lreu_0056-like"/>
</dbReference>
<evidence type="ECO:0000256" key="1">
    <source>
        <dbReference type="SAM" id="MobiDB-lite"/>
    </source>
</evidence>
<feature type="compositionally biased region" description="Low complexity" evidence="1">
    <location>
        <begin position="147"/>
        <end position="168"/>
    </location>
</feature>
<dbReference type="CDD" id="cd15778">
    <property type="entry name" value="Lreu_0056_like"/>
    <property type="match status" value="2"/>
</dbReference>
<feature type="region of interest" description="Disordered" evidence="1">
    <location>
        <begin position="141"/>
        <end position="171"/>
    </location>
</feature>
<feature type="region of interest" description="Disordered" evidence="1">
    <location>
        <begin position="266"/>
        <end position="334"/>
    </location>
</feature>
<evidence type="ECO:0000313" key="5">
    <source>
        <dbReference type="EMBL" id="MCD7131355.1"/>
    </source>
</evidence>
<name>A0A7W3UI59_9LACO</name>
<evidence type="ECO:0000313" key="4">
    <source>
        <dbReference type="EMBL" id="MBB1095962.1"/>
    </source>
</evidence>
<dbReference type="Pfam" id="PF22125">
    <property type="entry name" value="Lreu_0056_like"/>
    <property type="match status" value="2"/>
</dbReference>
<evidence type="ECO:0000259" key="3">
    <source>
        <dbReference type="Pfam" id="PF22125"/>
    </source>
</evidence>
<feature type="signal peptide" evidence="2">
    <location>
        <begin position="1"/>
        <end position="26"/>
    </location>
</feature>
<feature type="chain" id="PRO_5030926910" description="Lreu-0056-like domain-containing protein" evidence="2">
    <location>
        <begin position="27"/>
        <end position="446"/>
    </location>
</feature>
<reference evidence="5 7" key="2">
    <citation type="submission" date="2021-12" db="EMBL/GenBank/DDBJ databases">
        <title>A phylogenomic analysis of Limosilactobacillus reuteri reveals ancient and stable evolutionary relationships with rodents and birds and zoonotic transmission to humans.</title>
        <authorList>
            <person name="Li F."/>
            <person name="Li X."/>
            <person name="Cheng C."/>
            <person name="Tollenaar S."/>
            <person name="Zhang J.S."/>
            <person name="Simpson D."/>
            <person name="Tasseva G."/>
            <person name="Perez-Munoz M.E."/>
            <person name="Frese S."/>
            <person name="Gaenzle M.G."/>
            <person name="Walter J."/>
            <person name="Zheng J."/>
        </authorList>
    </citation>
    <scope>NUCLEOTIDE SEQUENCE [LARGE SCALE GENOMIC DNA]</scope>
    <source>
        <strain evidence="5 7">BG-MG3-B</strain>
    </source>
</reference>
<feature type="compositionally biased region" description="Polar residues" evidence="1">
    <location>
        <begin position="299"/>
        <end position="321"/>
    </location>
</feature>
<evidence type="ECO:0000313" key="7">
    <source>
        <dbReference type="Proteomes" id="UP001199710"/>
    </source>
</evidence>
<sequence length="446" mass="48024">MKKISLFSTALAVFAGLSIAESNANAAQHSNNNTNDVNEVGSLVYSNAYGQDYVNDAHSISVFKDSNGRYGIGQGTADSTAFFKINNDGTVTIWQLKSDPNTPTYKQGYTKKTVSISSLQKSENQTPAQKATINNAISAIKNNPSVTPTQSSNSTTAATSSSTTQKPTSRQELLQDQQVIDDLGMQAYNKYYSGNAFQNSHISIFKDSNGRYGIGQGTAESTMYYKINSDGKTMTVWQLASKPGTPVAQQKYTTSTISLSSLGFNPDSQTTASSNASSTQISANQTSSSTTNSNATTNKPTTQTSSANHSAITSPKQTPAETKQVAKKASKNITVPSSQGKQTLSYYKVAVLVYAKTFGADHLNDQGLQLTMNKNHSRFILGDGTPDSTILFRVNQGKKTVTVWAPNNNDQSMTKTTYDISVLINEFYATDAQQNLINQTAQSLKK</sequence>
<evidence type="ECO:0000256" key="2">
    <source>
        <dbReference type="SAM" id="SignalP"/>
    </source>
</evidence>
<comment type="caution">
    <text evidence="4">The sequence shown here is derived from an EMBL/GenBank/DDBJ whole genome shotgun (WGS) entry which is preliminary data.</text>
</comment>
<dbReference type="EMBL" id="JAJPDE010000077">
    <property type="protein sequence ID" value="MCD7131355.1"/>
    <property type="molecule type" value="Genomic_DNA"/>
</dbReference>
<keyword evidence="7" id="KW-1185">Reference proteome</keyword>
<protein>
    <recommendedName>
        <fullName evidence="3">Lreu-0056-like domain-containing protein</fullName>
    </recommendedName>
</protein>
<dbReference type="Proteomes" id="UP000534578">
    <property type="component" value="Unassembled WGS sequence"/>
</dbReference>
<dbReference type="RefSeq" id="WP_182578822.1">
    <property type="nucleotide sequence ID" value="NZ_JACIVE010000059.1"/>
</dbReference>
<gene>
    <name evidence="4" type="ORF">H5R92_07235</name>
    <name evidence="5" type="ORF">LTY36_09195</name>
</gene>
<feature type="domain" description="Lreu-0056-like" evidence="3">
    <location>
        <begin position="373"/>
        <end position="445"/>
    </location>
</feature>
<dbReference type="Proteomes" id="UP001199710">
    <property type="component" value="Unassembled WGS sequence"/>
</dbReference>
<dbReference type="EMBL" id="JACIVE010000059">
    <property type="protein sequence ID" value="MBB1095962.1"/>
    <property type="molecule type" value="Genomic_DNA"/>
</dbReference>
<accession>A0A7W3UI59</accession>
<proteinExistence type="predicted"/>
<feature type="domain" description="Lreu-0056-like" evidence="3">
    <location>
        <begin position="35"/>
        <end position="141"/>
    </location>
</feature>
<dbReference type="AlphaFoldDB" id="A0A7W3UI59"/>